<dbReference type="Gene3D" id="3.20.80.10">
    <property type="entry name" value="Regulatory factor, effector binding domain"/>
    <property type="match status" value="1"/>
</dbReference>
<dbReference type="AlphaFoldDB" id="A0A328C4P2"/>
<dbReference type="Pfam" id="PF14526">
    <property type="entry name" value="Cass2"/>
    <property type="match status" value="1"/>
</dbReference>
<gene>
    <name evidence="2" type="ORF">DL240_19255</name>
</gene>
<name>A0A328C4P2_9DELT</name>
<dbReference type="SUPFAM" id="SSF55136">
    <property type="entry name" value="Probable bacterial effector-binding domain"/>
    <property type="match status" value="1"/>
</dbReference>
<comment type="caution">
    <text evidence="2">The sequence shown here is derived from an EMBL/GenBank/DDBJ whole genome shotgun (WGS) entry which is preliminary data.</text>
</comment>
<keyword evidence="3" id="KW-1185">Reference proteome</keyword>
<dbReference type="EMBL" id="QHKO01000018">
    <property type="protein sequence ID" value="RAL19990.1"/>
    <property type="molecule type" value="Genomic_DNA"/>
</dbReference>
<feature type="domain" description="AraC effector-binding" evidence="1">
    <location>
        <begin position="1"/>
        <end position="151"/>
    </location>
</feature>
<dbReference type="PANTHER" id="PTHR36444:SF2">
    <property type="entry name" value="TRANSCRIPTIONAL REGULATOR PROTEIN YOBU-RELATED"/>
    <property type="match status" value="1"/>
</dbReference>
<evidence type="ECO:0000259" key="1">
    <source>
        <dbReference type="SMART" id="SM00871"/>
    </source>
</evidence>
<dbReference type="InterPro" id="IPR010499">
    <property type="entry name" value="AraC_E-bd"/>
</dbReference>
<protein>
    <recommendedName>
        <fullName evidence="1">AraC effector-binding domain-containing protein</fullName>
    </recommendedName>
</protein>
<evidence type="ECO:0000313" key="3">
    <source>
        <dbReference type="Proteomes" id="UP000249169"/>
    </source>
</evidence>
<dbReference type="OrthoDB" id="9801008at2"/>
<dbReference type="InterPro" id="IPR029441">
    <property type="entry name" value="Cass2"/>
</dbReference>
<dbReference type="Proteomes" id="UP000249169">
    <property type="component" value="Unassembled WGS sequence"/>
</dbReference>
<reference evidence="2 3" key="1">
    <citation type="submission" date="2018-05" db="EMBL/GenBank/DDBJ databases">
        <title>Lujinxingia marina gen. nov. sp. nov., a new facultative anaerobic member of the class Deltaproteobacteria, and proposal of Lujinxingaceae fam. nov.</title>
        <authorList>
            <person name="Li C.-M."/>
        </authorList>
    </citation>
    <scope>NUCLEOTIDE SEQUENCE [LARGE SCALE GENOMIC DNA]</scope>
    <source>
        <strain evidence="2 3">B210</strain>
    </source>
</reference>
<dbReference type="InterPro" id="IPR053182">
    <property type="entry name" value="YobU-like_regulator"/>
</dbReference>
<dbReference type="PANTHER" id="PTHR36444">
    <property type="entry name" value="TRANSCRIPTIONAL REGULATOR PROTEIN YOBU-RELATED"/>
    <property type="match status" value="1"/>
</dbReference>
<dbReference type="InterPro" id="IPR011256">
    <property type="entry name" value="Reg_factor_effector_dom_sf"/>
</dbReference>
<dbReference type="RefSeq" id="WP_111731524.1">
    <property type="nucleotide sequence ID" value="NZ_QHKO01000018.1"/>
</dbReference>
<organism evidence="2 3">
    <name type="scientific">Lujinxingia litoralis</name>
    <dbReference type="NCBI Taxonomy" id="2211119"/>
    <lineage>
        <taxon>Bacteria</taxon>
        <taxon>Deltaproteobacteria</taxon>
        <taxon>Bradymonadales</taxon>
        <taxon>Lujinxingiaceae</taxon>
        <taxon>Lujinxingia</taxon>
    </lineage>
</organism>
<dbReference type="SMART" id="SM00871">
    <property type="entry name" value="AraC_E_bind"/>
    <property type="match status" value="1"/>
</dbReference>
<evidence type="ECO:0000313" key="2">
    <source>
        <dbReference type="EMBL" id="RAL19990.1"/>
    </source>
</evidence>
<proteinExistence type="predicted"/>
<sequence>MSLEFCRKEELARTLIGLEIRSSHATAWEDIPAFWERVMAENLLAELGDVSTIYAVYTDYAGDWQAPYTMVLAVACDAEREVPEGMRRVQVPAQNWASATLPDVTPQAVWAGWTEVWERWEDRDRRSYEVDLEIYRFGGEAPQVELQIGLEEGA</sequence>
<accession>A0A328C4P2</accession>